<feature type="transmembrane region" description="Helical" evidence="10">
    <location>
        <begin position="111"/>
        <end position="130"/>
    </location>
</feature>
<feature type="transmembrane region" description="Helical" evidence="10">
    <location>
        <begin position="263"/>
        <end position="283"/>
    </location>
</feature>
<feature type="domain" description="NADH:quinone oxidoreductase/Mrp antiporter transmembrane" evidence="11">
    <location>
        <begin position="105"/>
        <end position="377"/>
    </location>
</feature>
<dbReference type="PRINTS" id="PR01434">
    <property type="entry name" value="NADHDHGNASE5"/>
</dbReference>
<evidence type="ECO:0000256" key="5">
    <source>
        <dbReference type="ARBA" id="ARBA00022692"/>
    </source>
</evidence>
<keyword evidence="10" id="KW-0830">Ubiquinone</keyword>
<dbReference type="GO" id="GO:0042773">
    <property type="term" value="P:ATP synthesis coupled electron transport"/>
    <property type="evidence" value="ECO:0007669"/>
    <property type="project" value="InterPro"/>
</dbReference>
<evidence type="ECO:0000256" key="1">
    <source>
        <dbReference type="ARBA" id="ARBA00003257"/>
    </source>
</evidence>
<dbReference type="EMBL" id="KC170303">
    <property type="protein sequence ID" value="AGC38386.1"/>
    <property type="molecule type" value="Genomic_DNA"/>
</dbReference>
<feature type="domain" description="NADH-Ubiquinone oxidoreductase (complex I) chain 5 N-terminal" evidence="12">
    <location>
        <begin position="40"/>
        <end position="89"/>
    </location>
</feature>
<evidence type="ECO:0000256" key="10">
    <source>
        <dbReference type="RuleBase" id="RU003404"/>
    </source>
</evidence>
<feature type="transmembrane region" description="Helical" evidence="10">
    <location>
        <begin position="333"/>
        <end position="352"/>
    </location>
</feature>
<evidence type="ECO:0000256" key="2">
    <source>
        <dbReference type="ARBA" id="ARBA00004141"/>
    </source>
</evidence>
<evidence type="ECO:0000259" key="11">
    <source>
        <dbReference type="Pfam" id="PF00361"/>
    </source>
</evidence>
<keyword evidence="10" id="KW-0520">NAD</keyword>
<dbReference type="Pfam" id="PF00662">
    <property type="entry name" value="Proton_antipo_N"/>
    <property type="match status" value="1"/>
</dbReference>
<feature type="transmembrane region" description="Helical" evidence="10">
    <location>
        <begin position="409"/>
        <end position="429"/>
    </location>
</feature>
<keyword evidence="10" id="KW-0813">Transport</keyword>
<comment type="catalytic activity">
    <reaction evidence="9 10">
        <text>a ubiquinone + NADH + 5 H(+)(in) = a ubiquinol + NAD(+) + 4 H(+)(out)</text>
        <dbReference type="Rhea" id="RHEA:29091"/>
        <dbReference type="Rhea" id="RHEA-COMP:9565"/>
        <dbReference type="Rhea" id="RHEA-COMP:9566"/>
        <dbReference type="ChEBI" id="CHEBI:15378"/>
        <dbReference type="ChEBI" id="CHEBI:16389"/>
        <dbReference type="ChEBI" id="CHEBI:17976"/>
        <dbReference type="ChEBI" id="CHEBI:57540"/>
        <dbReference type="ChEBI" id="CHEBI:57945"/>
        <dbReference type="EC" id="7.1.1.2"/>
    </reaction>
</comment>
<dbReference type="GO" id="GO:0003954">
    <property type="term" value="F:NADH dehydrogenase activity"/>
    <property type="evidence" value="ECO:0007669"/>
    <property type="project" value="TreeGrafter"/>
</dbReference>
<geneLocation type="mitochondrion" evidence="13"/>
<feature type="transmembrane region" description="Helical" evidence="10">
    <location>
        <begin position="237"/>
        <end position="256"/>
    </location>
</feature>
<keyword evidence="8 10" id="KW-0472">Membrane</keyword>
<dbReference type="PANTHER" id="PTHR42829">
    <property type="entry name" value="NADH-UBIQUINONE OXIDOREDUCTASE CHAIN 5"/>
    <property type="match status" value="1"/>
</dbReference>
<dbReference type="Pfam" id="PF00361">
    <property type="entry name" value="Proton_antipo_M"/>
    <property type="match status" value="1"/>
</dbReference>
<feature type="transmembrane region" description="Helical" evidence="10">
    <location>
        <begin position="289"/>
        <end position="312"/>
    </location>
</feature>
<dbReference type="GO" id="GO:0016020">
    <property type="term" value="C:membrane"/>
    <property type="evidence" value="ECO:0007669"/>
    <property type="project" value="UniProtKB-SubCell"/>
</dbReference>
<evidence type="ECO:0000256" key="3">
    <source>
        <dbReference type="ARBA" id="ARBA00012944"/>
    </source>
</evidence>
<feature type="transmembrane region" description="Helical" evidence="10">
    <location>
        <begin position="205"/>
        <end position="225"/>
    </location>
</feature>
<dbReference type="InterPro" id="IPR001750">
    <property type="entry name" value="ND/Mrp_TM"/>
</dbReference>
<accession>A0A0A0N254</accession>
<sequence length="557" mass="65585">MLKMLVCGIMLFLFSLLMMMMSLYLMLINKCFFLEWLIYSINSMKFNFYVLIDYKSLMFIFLVSNIFSMIIIYSISYMSLDELMMNRFFYLMILFLASMYLLILSPNMLSIILGWDGLGLISYCLVIYYMKMKSFSSGMVTIILNRVGDSGLLMMMCFVTCFGSWNLILYKMDKFMMFFLLMMAFTKSAQMPFSTWLPMAMMAPTPVSSLVHSSTLVTAGIYLLIRYVDLLNIEFKNIILFVSSLTMLFAGLVANFELDLKKIVAYSTLSQLGFMMSMVSLGFSDLVFLHLFIHAMFKSLMFMCVGSFMHYMNSVQDLRMYYGMFYIYPLKSMILMFSMLSLCGFPFLVGFYSKDLIIEYFFYSPMNYFSLINLILSTMLTVSYTFRIILVLMSNYLKLNVIFSKEDDIMGITMLIMMILSLIYSKLMFNLMNFNLYGVNLILIYKFMILKMLMLGLVMGYNFYKFNLLNNSIGSFFMMFLNMNFIYKKIYLGLLMYMFGYEIEFEKMFIESFSGKFMSLLMNLYNIKIKNLMINTLLLTMIYLISLMIFMINYYIN</sequence>
<dbReference type="EC" id="7.1.1.2" evidence="3 10"/>
<evidence type="ECO:0000259" key="12">
    <source>
        <dbReference type="Pfam" id="PF00662"/>
    </source>
</evidence>
<keyword evidence="5 10" id="KW-0812">Transmembrane</keyword>
<keyword evidence="7 10" id="KW-1133">Transmembrane helix</keyword>
<comment type="subcellular location">
    <subcellularLocation>
        <location evidence="2">Membrane</location>
        <topology evidence="2">Multi-pass membrane protein</topology>
    </subcellularLocation>
</comment>
<dbReference type="InterPro" id="IPR003945">
    <property type="entry name" value="NU5C-like"/>
</dbReference>
<gene>
    <name evidence="13" type="primary">ND5</name>
</gene>
<dbReference type="GO" id="GO:0015990">
    <property type="term" value="P:electron transport coupled proton transport"/>
    <property type="evidence" value="ECO:0007669"/>
    <property type="project" value="TreeGrafter"/>
</dbReference>
<feature type="transmembrane region" description="Helical" evidence="10">
    <location>
        <begin position="441"/>
        <end position="461"/>
    </location>
</feature>
<proteinExistence type="inferred from homology"/>
<dbReference type="PANTHER" id="PTHR42829:SF2">
    <property type="entry name" value="NADH-UBIQUINONE OXIDOREDUCTASE CHAIN 5"/>
    <property type="match status" value="1"/>
</dbReference>
<name>A0A0A0N254_APIFL</name>
<comment type="function">
    <text evidence="10">Core subunit of the mitochondrial membrane respiratory chain NADH dehydrogenase (Complex I) which catalyzes electron transfer from NADH through the respiratory chain, using ubiquinone as an electron acceptor. Essential for the catalytic activity and assembly of complex I.</text>
</comment>
<feature type="transmembrane region" description="Helical" evidence="10">
    <location>
        <begin position="468"/>
        <end position="487"/>
    </location>
</feature>
<protein>
    <recommendedName>
        <fullName evidence="4 10">NADH-ubiquinone oxidoreductase chain 5</fullName>
        <ecNumber evidence="3 10">7.1.1.2</ecNumber>
    </recommendedName>
</protein>
<keyword evidence="6" id="KW-0249">Electron transport</keyword>
<evidence type="ECO:0000256" key="4">
    <source>
        <dbReference type="ARBA" id="ARBA00021096"/>
    </source>
</evidence>
<evidence type="ECO:0000256" key="9">
    <source>
        <dbReference type="ARBA" id="ARBA00049551"/>
    </source>
</evidence>
<comment type="function">
    <text evidence="1">Core subunit of the mitochondrial membrane respiratory chain NADH dehydrogenase (Complex I) that is believed to belong to the minimal assembly required for catalysis. Complex I functions in the transfer of electrons from NADH to the respiratory chain. The immediate electron acceptor for the enzyme is believed to be ubiquinone.</text>
</comment>
<feature type="transmembrane region" description="Helical" evidence="10">
    <location>
        <begin position="537"/>
        <end position="556"/>
    </location>
</feature>
<dbReference type="GO" id="GO:0008137">
    <property type="term" value="F:NADH dehydrogenase (ubiquinone) activity"/>
    <property type="evidence" value="ECO:0007669"/>
    <property type="project" value="UniProtKB-EC"/>
</dbReference>
<evidence type="ECO:0000256" key="6">
    <source>
        <dbReference type="ARBA" id="ARBA00022982"/>
    </source>
</evidence>
<feature type="transmembrane region" description="Helical" evidence="10">
    <location>
        <begin position="88"/>
        <end position="105"/>
    </location>
</feature>
<comment type="similarity">
    <text evidence="10">Belongs to the complex I subunit 5 family.</text>
</comment>
<keyword evidence="10 13" id="KW-0496">Mitochondrion</keyword>
<dbReference type="AlphaFoldDB" id="A0A0A0N254"/>
<evidence type="ECO:0000313" key="13">
    <source>
        <dbReference type="EMBL" id="AGC38386.1"/>
    </source>
</evidence>
<reference evidence="13" key="1">
    <citation type="submission" date="2012-11" db="EMBL/GenBank/DDBJ databases">
        <title>The Complete Mitochondrial Genome of wild Honeybee Apis florea (Hymenoptera: Apidae).</title>
        <authorList>
            <person name="Yang J."/>
            <person name="He S.Y."/>
            <person name="Miao Y.W."/>
            <person name="Li R.J."/>
        </authorList>
    </citation>
    <scope>NUCLEOTIDE SEQUENCE</scope>
    <source>
        <tissue evidence="13">Thorax</tissue>
    </source>
</reference>
<dbReference type="OrthoDB" id="6412627at2759"/>
<feature type="transmembrane region" description="Helical" evidence="10">
    <location>
        <begin position="151"/>
        <end position="169"/>
    </location>
</feature>
<dbReference type="InterPro" id="IPR001516">
    <property type="entry name" value="Proton_antipo_N"/>
</dbReference>
<feature type="transmembrane region" description="Helical" evidence="10">
    <location>
        <begin position="372"/>
        <end position="397"/>
    </location>
</feature>
<feature type="transmembrane region" description="Helical" evidence="10">
    <location>
        <begin position="57"/>
        <end position="76"/>
    </location>
</feature>
<evidence type="ECO:0000256" key="8">
    <source>
        <dbReference type="ARBA" id="ARBA00023136"/>
    </source>
</evidence>
<evidence type="ECO:0000256" key="7">
    <source>
        <dbReference type="ARBA" id="ARBA00022989"/>
    </source>
</evidence>
<organism evidence="13">
    <name type="scientific">Apis florea</name>
    <name type="common">Dwarf honeybee</name>
    <dbReference type="NCBI Taxonomy" id="7463"/>
    <lineage>
        <taxon>Eukaryota</taxon>
        <taxon>Metazoa</taxon>
        <taxon>Ecdysozoa</taxon>
        <taxon>Arthropoda</taxon>
        <taxon>Hexapoda</taxon>
        <taxon>Insecta</taxon>
        <taxon>Pterygota</taxon>
        <taxon>Neoptera</taxon>
        <taxon>Endopterygota</taxon>
        <taxon>Hymenoptera</taxon>
        <taxon>Apocrita</taxon>
        <taxon>Aculeata</taxon>
        <taxon>Apoidea</taxon>
        <taxon>Anthophila</taxon>
        <taxon>Apidae</taxon>
        <taxon>Apis</taxon>
    </lineage>
</organism>